<comment type="caution">
    <text evidence="5">The sequence shown here is derived from an EMBL/GenBank/DDBJ whole genome shotgun (WGS) entry which is preliminary data.</text>
</comment>
<dbReference type="PRINTS" id="PR00081">
    <property type="entry name" value="GDHRDH"/>
</dbReference>
<dbReference type="Proteomes" id="UP000051913">
    <property type="component" value="Unassembled WGS sequence"/>
</dbReference>
<protein>
    <submittedName>
        <fullName evidence="5">Short-chain dehydrogenase</fullName>
    </submittedName>
</protein>
<keyword evidence="6" id="KW-1185">Reference proteome</keyword>
<evidence type="ECO:0000256" key="2">
    <source>
        <dbReference type="ARBA" id="ARBA00023002"/>
    </source>
</evidence>
<dbReference type="Gene3D" id="3.40.50.720">
    <property type="entry name" value="NAD(P)-binding Rossmann-like Domain"/>
    <property type="match status" value="1"/>
</dbReference>
<evidence type="ECO:0000313" key="6">
    <source>
        <dbReference type="Proteomes" id="UP000051913"/>
    </source>
</evidence>
<dbReference type="AlphaFoldDB" id="A0A0R3M305"/>
<dbReference type="GO" id="GO:0016491">
    <property type="term" value="F:oxidoreductase activity"/>
    <property type="evidence" value="ECO:0007669"/>
    <property type="project" value="UniProtKB-KW"/>
</dbReference>
<dbReference type="InterPro" id="IPR002347">
    <property type="entry name" value="SDR_fam"/>
</dbReference>
<dbReference type="EMBL" id="LLXX01000038">
    <property type="protein sequence ID" value="KRR11568.1"/>
    <property type="molecule type" value="Genomic_DNA"/>
</dbReference>
<dbReference type="PRINTS" id="PR00080">
    <property type="entry name" value="SDRFAMILY"/>
</dbReference>
<gene>
    <name evidence="5" type="ORF">CP49_18235</name>
</gene>
<proteinExistence type="inferred from homology"/>
<keyword evidence="2" id="KW-0560">Oxidoreductase</keyword>
<accession>A0A0R3M305</accession>
<organism evidence="5 6">
    <name type="scientific">Bradyrhizobium valentinum</name>
    <dbReference type="NCBI Taxonomy" id="1518501"/>
    <lineage>
        <taxon>Bacteria</taxon>
        <taxon>Pseudomonadati</taxon>
        <taxon>Pseudomonadota</taxon>
        <taxon>Alphaproteobacteria</taxon>
        <taxon>Hyphomicrobiales</taxon>
        <taxon>Nitrobacteraceae</taxon>
        <taxon>Bradyrhizobium</taxon>
    </lineage>
</organism>
<sequence length="276" mass="29487">MAQKVWFMTGIARGLGHALAKAVLARGDLVIGTTRHGEQPAGLAADNLTILPLEMTDRKQIVCTAAAAFARHGRLDVIVNNAGYGLLGSIEASTLDEADHVFAVNFFGPLALIRAALPRLREQQCGHIVNISSIAGIAPTPGAGLYAATKSALDGMSYSLAQEVAPFGIWVTVVNPGSFRTEFLSTRSVLRTSRSIDDYAVTSGRAVDGLLTRDGQQLGDPDRGATAIMEAVESDEPPLNLLLGSDALDRARGRLDRFEEDLTRWERLTLSTDFTA</sequence>
<dbReference type="Pfam" id="PF00106">
    <property type="entry name" value="adh_short"/>
    <property type="match status" value="1"/>
</dbReference>
<dbReference type="SUPFAM" id="SSF51735">
    <property type="entry name" value="NAD(P)-binding Rossmann-fold domains"/>
    <property type="match status" value="1"/>
</dbReference>
<evidence type="ECO:0000256" key="1">
    <source>
        <dbReference type="ARBA" id="ARBA00006484"/>
    </source>
</evidence>
<dbReference type="InterPro" id="IPR051911">
    <property type="entry name" value="SDR_oxidoreductase"/>
</dbReference>
<dbReference type="RefSeq" id="WP_057849598.1">
    <property type="nucleotide sequence ID" value="NZ_LLXX01000038.1"/>
</dbReference>
<feature type="domain" description="Ketoreductase" evidence="4">
    <location>
        <begin position="4"/>
        <end position="182"/>
    </location>
</feature>
<evidence type="ECO:0000313" key="5">
    <source>
        <dbReference type="EMBL" id="KRR11568.1"/>
    </source>
</evidence>
<reference evidence="5 6" key="1">
    <citation type="submission" date="2014-03" db="EMBL/GenBank/DDBJ databases">
        <title>Bradyrhizobium valentinum sp. nov., isolated from effective nodules of Lupinus mariae-josephae, a lupine endemic of basic-lime soils in Eastern Spain.</title>
        <authorList>
            <person name="Duran D."/>
            <person name="Rey L."/>
            <person name="Navarro A."/>
            <person name="Busquets A."/>
            <person name="Imperial J."/>
            <person name="Ruiz-Argueso T."/>
        </authorList>
    </citation>
    <scope>NUCLEOTIDE SEQUENCE [LARGE SCALE GENOMIC DNA]</scope>
    <source>
        <strain evidence="5 6">LmjM3</strain>
    </source>
</reference>
<dbReference type="PANTHER" id="PTHR43976:SF16">
    <property type="entry name" value="SHORT-CHAIN DEHYDROGENASE_REDUCTASE FAMILY PROTEIN"/>
    <property type="match status" value="1"/>
</dbReference>
<dbReference type="CDD" id="cd05374">
    <property type="entry name" value="17beta-HSD-like_SDR_c"/>
    <property type="match status" value="1"/>
</dbReference>
<evidence type="ECO:0000256" key="3">
    <source>
        <dbReference type="RuleBase" id="RU000363"/>
    </source>
</evidence>
<comment type="similarity">
    <text evidence="1 3">Belongs to the short-chain dehydrogenases/reductases (SDR) family.</text>
</comment>
<dbReference type="InterPro" id="IPR036291">
    <property type="entry name" value="NAD(P)-bd_dom_sf"/>
</dbReference>
<name>A0A0R3M305_9BRAD</name>
<dbReference type="PROSITE" id="PS00061">
    <property type="entry name" value="ADH_SHORT"/>
    <property type="match status" value="1"/>
</dbReference>
<dbReference type="InterPro" id="IPR020904">
    <property type="entry name" value="Sc_DH/Rdtase_CS"/>
</dbReference>
<dbReference type="NCBIfam" id="NF004824">
    <property type="entry name" value="PRK06180.1"/>
    <property type="match status" value="1"/>
</dbReference>
<evidence type="ECO:0000259" key="4">
    <source>
        <dbReference type="SMART" id="SM00822"/>
    </source>
</evidence>
<dbReference type="PANTHER" id="PTHR43976">
    <property type="entry name" value="SHORT CHAIN DEHYDROGENASE"/>
    <property type="match status" value="1"/>
</dbReference>
<dbReference type="InterPro" id="IPR057326">
    <property type="entry name" value="KR_dom"/>
</dbReference>
<dbReference type="SMART" id="SM00822">
    <property type="entry name" value="PKS_KR"/>
    <property type="match status" value="1"/>
</dbReference>